<sequence length="243" mass="27210">MKLTYYLLIILSGIRSIGFAQNPDFLYQSENVKIEKLTENTYRHISYLETDYGKVGCNGMIVVSDGEALVFDTPTNDRDSKELIKWIENTLNVQVKGVIVTHFHDDCLGGLKGFHDKLIPSYSSFKTIDLAKSDSVTIPQNGFEKHLEIKVGSHWVTNEYFGEGHTIDNIVSYFPKDKVMFGGCLIKSLGAGKGYLGDANTAEWSNTVRAIKKKYGDIKVVIPGHGNPGDIELLDYTIEMFKL</sequence>
<keyword evidence="10" id="KW-0378">Hydrolase</keyword>
<comment type="catalytic activity">
    <reaction evidence="1">
        <text>a beta-lactam + H2O = a substituted beta-amino acid</text>
        <dbReference type="Rhea" id="RHEA:20401"/>
        <dbReference type="ChEBI" id="CHEBI:15377"/>
        <dbReference type="ChEBI" id="CHEBI:35627"/>
        <dbReference type="ChEBI" id="CHEBI:140347"/>
        <dbReference type="EC" id="3.5.2.6"/>
    </reaction>
</comment>
<evidence type="ECO:0000256" key="12">
    <source>
        <dbReference type="ARBA" id="ARBA00023251"/>
    </source>
</evidence>
<dbReference type="AlphaFoldDB" id="A0A848IZU6"/>
<dbReference type="InterPro" id="IPR036866">
    <property type="entry name" value="RibonucZ/Hydroxyglut_hydro"/>
</dbReference>
<dbReference type="GO" id="GO:0017001">
    <property type="term" value="P:antibiotic catabolic process"/>
    <property type="evidence" value="ECO:0007669"/>
    <property type="project" value="InterPro"/>
</dbReference>
<keyword evidence="12" id="KW-0046">Antibiotic resistance</keyword>
<dbReference type="SMART" id="SM00849">
    <property type="entry name" value="Lactamase_B"/>
    <property type="match status" value="1"/>
</dbReference>
<keyword evidence="11" id="KW-0862">Zinc</keyword>
<dbReference type="RefSeq" id="WP_169678575.1">
    <property type="nucleotide sequence ID" value="NZ_JABBNU010000003.1"/>
</dbReference>
<dbReference type="GO" id="GO:0008270">
    <property type="term" value="F:zinc ion binding"/>
    <property type="evidence" value="ECO:0007669"/>
    <property type="project" value="InterPro"/>
</dbReference>
<evidence type="ECO:0000256" key="2">
    <source>
        <dbReference type="ARBA" id="ARBA00001947"/>
    </source>
</evidence>
<comment type="cofactor">
    <cofactor evidence="2">
        <name>Zn(2+)</name>
        <dbReference type="ChEBI" id="CHEBI:29105"/>
    </cofactor>
</comment>
<dbReference type="InterPro" id="IPR050855">
    <property type="entry name" value="NDM-1-like"/>
</dbReference>
<evidence type="ECO:0000259" key="13">
    <source>
        <dbReference type="SMART" id="SM00849"/>
    </source>
</evidence>
<evidence type="ECO:0000256" key="11">
    <source>
        <dbReference type="ARBA" id="ARBA00022833"/>
    </source>
</evidence>
<dbReference type="InterPro" id="IPR001279">
    <property type="entry name" value="Metallo-B-lactamas"/>
</dbReference>
<keyword evidence="7" id="KW-0479">Metal-binding</keyword>
<name>A0A848IZU6_9BACT</name>
<comment type="caution">
    <text evidence="14">The sequence shown here is derived from an EMBL/GenBank/DDBJ whole genome shotgun (WGS) entry which is preliminary data.</text>
</comment>
<dbReference type="Pfam" id="PF00753">
    <property type="entry name" value="Lactamase_B"/>
    <property type="match status" value="1"/>
</dbReference>
<dbReference type="PANTHER" id="PTHR42951:SF4">
    <property type="entry name" value="ACYL-COENZYME A THIOESTERASE MBLAC2"/>
    <property type="match status" value="1"/>
</dbReference>
<evidence type="ECO:0000313" key="15">
    <source>
        <dbReference type="Proteomes" id="UP000559010"/>
    </source>
</evidence>
<comment type="similarity">
    <text evidence="4">Belongs to the metallo-beta-lactamase superfamily. Class-B beta-lactamase family.</text>
</comment>
<evidence type="ECO:0000313" key="14">
    <source>
        <dbReference type="EMBL" id="NMM47744.1"/>
    </source>
</evidence>
<dbReference type="EC" id="3.5.2.6" evidence="6"/>
<gene>
    <name evidence="14" type="primary">bla</name>
    <name evidence="14" type="ORF">HH304_04980</name>
</gene>
<dbReference type="NCBIfam" id="NF033088">
    <property type="entry name" value="bla_subclass_B1"/>
    <property type="match status" value="1"/>
</dbReference>
<dbReference type="EMBL" id="JABBNU010000003">
    <property type="protein sequence ID" value="NMM47744.1"/>
    <property type="molecule type" value="Genomic_DNA"/>
</dbReference>
<dbReference type="CDD" id="cd16302">
    <property type="entry name" value="CcrA-like_MBL-B1"/>
    <property type="match status" value="1"/>
</dbReference>
<evidence type="ECO:0000256" key="3">
    <source>
        <dbReference type="ARBA" id="ARBA00004418"/>
    </source>
</evidence>
<evidence type="ECO:0000256" key="4">
    <source>
        <dbReference type="ARBA" id="ARBA00005250"/>
    </source>
</evidence>
<reference evidence="14 15" key="1">
    <citation type="submission" date="2020-04" db="EMBL/GenBank/DDBJ databases">
        <title>Flammeovirgaceae bacterium KN852 isolated from deep sea.</title>
        <authorList>
            <person name="Zhang D.-C."/>
        </authorList>
    </citation>
    <scope>NUCLEOTIDE SEQUENCE [LARGE SCALE GENOMIC DNA]</scope>
    <source>
        <strain evidence="14 15">KN852</strain>
    </source>
</reference>
<evidence type="ECO:0000256" key="8">
    <source>
        <dbReference type="ARBA" id="ARBA00022729"/>
    </source>
</evidence>
<dbReference type="PROSITE" id="PS00744">
    <property type="entry name" value="BETA_LACTAMASE_B_2"/>
    <property type="match status" value="1"/>
</dbReference>
<dbReference type="GO" id="GO:0008800">
    <property type="term" value="F:beta-lactamase activity"/>
    <property type="evidence" value="ECO:0007669"/>
    <property type="project" value="UniProtKB-EC"/>
</dbReference>
<proteinExistence type="inferred from homology"/>
<evidence type="ECO:0000256" key="7">
    <source>
        <dbReference type="ARBA" id="ARBA00022723"/>
    </source>
</evidence>
<protein>
    <recommendedName>
        <fullName evidence="6">beta-lactamase</fullName>
        <ecNumber evidence="6">3.5.2.6</ecNumber>
    </recommendedName>
</protein>
<accession>A0A848IZU6</accession>
<evidence type="ECO:0000256" key="10">
    <source>
        <dbReference type="ARBA" id="ARBA00022801"/>
    </source>
</evidence>
<keyword evidence="8" id="KW-0732">Signal</keyword>
<keyword evidence="15" id="KW-1185">Reference proteome</keyword>
<feature type="domain" description="Metallo-beta-lactamase" evidence="13">
    <location>
        <begin position="56"/>
        <end position="225"/>
    </location>
</feature>
<dbReference type="SUPFAM" id="SSF56281">
    <property type="entry name" value="Metallo-hydrolase/oxidoreductase"/>
    <property type="match status" value="1"/>
</dbReference>
<dbReference type="Proteomes" id="UP000559010">
    <property type="component" value="Unassembled WGS sequence"/>
</dbReference>
<organism evidence="14 15">
    <name type="scientific">Marinigracilibium pacificum</name>
    <dbReference type="NCBI Taxonomy" id="2729599"/>
    <lineage>
        <taxon>Bacteria</taxon>
        <taxon>Pseudomonadati</taxon>
        <taxon>Bacteroidota</taxon>
        <taxon>Cytophagia</taxon>
        <taxon>Cytophagales</taxon>
        <taxon>Flammeovirgaceae</taxon>
        <taxon>Marinigracilibium</taxon>
    </lineage>
</organism>
<dbReference type="Gene3D" id="3.60.15.10">
    <property type="entry name" value="Ribonuclease Z/Hydroxyacylglutathione hydrolase-like"/>
    <property type="match status" value="1"/>
</dbReference>
<evidence type="ECO:0000256" key="1">
    <source>
        <dbReference type="ARBA" id="ARBA00001526"/>
    </source>
</evidence>
<dbReference type="InterPro" id="IPR001018">
    <property type="entry name" value="Beta-lactamase_class-B_CS"/>
</dbReference>
<evidence type="ECO:0000256" key="6">
    <source>
        <dbReference type="ARBA" id="ARBA00012865"/>
    </source>
</evidence>
<evidence type="ECO:0000256" key="9">
    <source>
        <dbReference type="ARBA" id="ARBA00022764"/>
    </source>
</evidence>
<keyword evidence="9" id="KW-0574">Periplasm</keyword>
<dbReference type="InterPro" id="IPR058199">
    <property type="entry name" value="BlaB//VIM/IMP-1"/>
</dbReference>
<comment type="subcellular location">
    <subcellularLocation>
        <location evidence="3">Periplasm</location>
    </subcellularLocation>
</comment>
<dbReference type="GO" id="GO:0042597">
    <property type="term" value="C:periplasmic space"/>
    <property type="evidence" value="ECO:0007669"/>
    <property type="project" value="UniProtKB-SubCell"/>
</dbReference>
<dbReference type="GO" id="GO:0046677">
    <property type="term" value="P:response to antibiotic"/>
    <property type="evidence" value="ECO:0007669"/>
    <property type="project" value="UniProtKB-KW"/>
</dbReference>
<evidence type="ECO:0000256" key="5">
    <source>
        <dbReference type="ARBA" id="ARBA00011245"/>
    </source>
</evidence>
<dbReference type="PANTHER" id="PTHR42951">
    <property type="entry name" value="METALLO-BETA-LACTAMASE DOMAIN-CONTAINING"/>
    <property type="match status" value="1"/>
</dbReference>
<comment type="subunit">
    <text evidence="5">Monomer.</text>
</comment>